<organism evidence="1 2">
    <name type="scientific">Mycoplasma ovis str. Michigan</name>
    <dbReference type="NCBI Taxonomy" id="1415773"/>
    <lineage>
        <taxon>Bacteria</taxon>
        <taxon>Bacillati</taxon>
        <taxon>Mycoplasmatota</taxon>
        <taxon>Mollicutes</taxon>
        <taxon>Mycoplasmataceae</taxon>
        <taxon>Mycoplasma</taxon>
    </lineage>
</organism>
<proteinExistence type="predicted"/>
<gene>
    <name evidence="1" type="ORF">OVS_01550</name>
</gene>
<name>A0ABM5P1A9_9MOLU</name>
<evidence type="ECO:0000313" key="2">
    <source>
        <dbReference type="Proteomes" id="UP000018745"/>
    </source>
</evidence>
<dbReference type="Proteomes" id="UP000018745">
    <property type="component" value="Chromosome"/>
</dbReference>
<sequence>MSFLGSKLFLFSSIFGVGLLTLPITFFGNKVDSSNLYSRETEISNEDSGACTLLETIASSESFPKVVGISSSDLFLFSCSNKFLNEEEGDVLMAWFPKSLFKDDVAVGENVENEIDMTYEVVWNKNQVVFKSDKFTDSNLLITTWQDLKQDEEAIKLTTNLQKDTQSNIYVFGELSDCGSEELL</sequence>
<protein>
    <submittedName>
        <fullName evidence="1">Uncharacterized protein</fullName>
    </submittedName>
</protein>
<reference evidence="1 2" key="1">
    <citation type="journal article" date="2014" name="Genome Announc.">
        <title>Complete Genome Sequence of Mycoplasma ovis Strain Michigan, a Hemoplasma of Sheep with Two Distinct 16S rRNA Genes.</title>
        <authorList>
            <person name="Deshuillers P.L."/>
            <person name="Santos A.P."/>
            <person name="do Nascimento N.C."/>
            <person name="Hampel J.A."/>
            <person name="Bergin I.L."/>
            <person name="Dyson M.C."/>
            <person name="Messick J.B."/>
        </authorList>
    </citation>
    <scope>NUCLEOTIDE SEQUENCE [LARGE SCALE GENOMIC DNA]</scope>
    <source>
        <strain evidence="1 2">Michigan</strain>
    </source>
</reference>
<evidence type="ECO:0000313" key="1">
    <source>
        <dbReference type="EMBL" id="AHC40215.1"/>
    </source>
</evidence>
<dbReference type="EMBL" id="CP006935">
    <property type="protein sequence ID" value="AHC40215.1"/>
    <property type="molecule type" value="Genomic_DNA"/>
</dbReference>
<keyword evidence="2" id="KW-1185">Reference proteome</keyword>
<accession>A0ABM5P1A9</accession>
<dbReference type="RefSeq" id="WP_024071096.1">
    <property type="nucleotide sequence ID" value="NC_023062.1"/>
</dbReference>